<organism evidence="7 8">
    <name type="scientific">Helicobacter ganmani</name>
    <dbReference type="NCBI Taxonomy" id="60246"/>
    <lineage>
        <taxon>Bacteria</taxon>
        <taxon>Pseudomonadati</taxon>
        <taxon>Campylobacterota</taxon>
        <taxon>Epsilonproteobacteria</taxon>
        <taxon>Campylobacterales</taxon>
        <taxon>Helicobacteraceae</taxon>
        <taxon>Helicobacter</taxon>
    </lineage>
</organism>
<dbReference type="GeneID" id="82535842"/>
<evidence type="ECO:0000313" key="8">
    <source>
        <dbReference type="Proteomes" id="UP000256650"/>
    </source>
</evidence>
<feature type="transmembrane region" description="Helical" evidence="6">
    <location>
        <begin position="41"/>
        <end position="64"/>
    </location>
</feature>
<evidence type="ECO:0000256" key="2">
    <source>
        <dbReference type="ARBA" id="ARBA00022475"/>
    </source>
</evidence>
<evidence type="ECO:0000256" key="6">
    <source>
        <dbReference type="SAM" id="Phobius"/>
    </source>
</evidence>
<gene>
    <name evidence="7" type="ORF">CQA43_06000</name>
</gene>
<keyword evidence="8" id="KW-1185">Reference proteome</keyword>
<dbReference type="PANTHER" id="PTHR30213:SF0">
    <property type="entry name" value="UPF0761 MEMBRANE PROTEIN YIHY"/>
    <property type="match status" value="1"/>
</dbReference>
<evidence type="ECO:0000256" key="5">
    <source>
        <dbReference type="ARBA" id="ARBA00023136"/>
    </source>
</evidence>
<evidence type="ECO:0000256" key="3">
    <source>
        <dbReference type="ARBA" id="ARBA00022692"/>
    </source>
</evidence>
<comment type="subcellular location">
    <subcellularLocation>
        <location evidence="1">Cell membrane</location>
        <topology evidence="1">Multi-pass membrane protein</topology>
    </subcellularLocation>
</comment>
<evidence type="ECO:0000256" key="4">
    <source>
        <dbReference type="ARBA" id="ARBA00022989"/>
    </source>
</evidence>
<dbReference type="Proteomes" id="UP000256650">
    <property type="component" value="Unassembled WGS sequence"/>
</dbReference>
<accession>A0A3D8ICW6</accession>
<feature type="transmembrane region" description="Helical" evidence="6">
    <location>
        <begin position="245"/>
        <end position="269"/>
    </location>
</feature>
<dbReference type="EMBL" id="NXLS01000005">
    <property type="protein sequence ID" value="RDU62786.1"/>
    <property type="molecule type" value="Genomic_DNA"/>
</dbReference>
<dbReference type="RefSeq" id="WP_115551712.1">
    <property type="nucleotide sequence ID" value="NZ_CAPHNE010000011.1"/>
</dbReference>
<dbReference type="AlphaFoldDB" id="A0A3D8ICW6"/>
<feature type="transmembrane region" description="Helical" evidence="6">
    <location>
        <begin position="140"/>
        <end position="157"/>
    </location>
</feature>
<protein>
    <recommendedName>
        <fullName evidence="9">YihY family inner membrane protein</fullName>
    </recommendedName>
</protein>
<dbReference type="PANTHER" id="PTHR30213">
    <property type="entry name" value="INNER MEMBRANE PROTEIN YHJD"/>
    <property type="match status" value="1"/>
</dbReference>
<evidence type="ECO:0008006" key="9">
    <source>
        <dbReference type="Google" id="ProtNLM"/>
    </source>
</evidence>
<feature type="transmembrane region" description="Helical" evidence="6">
    <location>
        <begin position="209"/>
        <end position="233"/>
    </location>
</feature>
<feature type="transmembrane region" description="Helical" evidence="6">
    <location>
        <begin position="76"/>
        <end position="98"/>
    </location>
</feature>
<keyword evidence="4 6" id="KW-1133">Transmembrane helix</keyword>
<comment type="caution">
    <text evidence="7">The sequence shown here is derived from an EMBL/GenBank/DDBJ whole genome shotgun (WGS) entry which is preliminary data.</text>
</comment>
<dbReference type="PIRSF" id="PIRSF035875">
    <property type="entry name" value="RNase_BN"/>
    <property type="match status" value="1"/>
</dbReference>
<dbReference type="Pfam" id="PF03631">
    <property type="entry name" value="Virul_fac_BrkB"/>
    <property type="match status" value="1"/>
</dbReference>
<dbReference type="NCBIfam" id="TIGR00765">
    <property type="entry name" value="yihY_not_rbn"/>
    <property type="match status" value="1"/>
</dbReference>
<feature type="transmembrane region" description="Helical" evidence="6">
    <location>
        <begin position="178"/>
        <end position="197"/>
    </location>
</feature>
<evidence type="ECO:0000256" key="1">
    <source>
        <dbReference type="ARBA" id="ARBA00004651"/>
    </source>
</evidence>
<dbReference type="GO" id="GO:0005886">
    <property type="term" value="C:plasma membrane"/>
    <property type="evidence" value="ECO:0007669"/>
    <property type="project" value="UniProtKB-SubCell"/>
</dbReference>
<keyword evidence="3 6" id="KW-0812">Transmembrane</keyword>
<reference evidence="7 8" key="1">
    <citation type="submission" date="2018-04" db="EMBL/GenBank/DDBJ databases">
        <title>Novel Campyloabacter and Helicobacter Species and Strains.</title>
        <authorList>
            <person name="Mannion A.J."/>
            <person name="Shen Z."/>
            <person name="Fox J.G."/>
        </authorList>
    </citation>
    <scope>NUCLEOTIDE SEQUENCE [LARGE SCALE GENOMIC DNA]</scope>
    <source>
        <strain evidence="7 8">MIT 99-5101</strain>
    </source>
</reference>
<dbReference type="OrthoDB" id="5372455at2"/>
<keyword evidence="2" id="KW-1003">Cell membrane</keyword>
<keyword evidence="5 6" id="KW-0472">Membrane</keyword>
<name>A0A3D8ICW6_9HELI</name>
<evidence type="ECO:0000313" key="7">
    <source>
        <dbReference type="EMBL" id="RDU62786.1"/>
    </source>
</evidence>
<feature type="transmembrane region" description="Helical" evidence="6">
    <location>
        <begin position="275"/>
        <end position="300"/>
    </location>
</feature>
<dbReference type="InterPro" id="IPR017039">
    <property type="entry name" value="Virul_fac_BrkB"/>
</dbReference>
<sequence length="321" mass="37370">MKANNIQKSESLQDLESQETKSEVKSNAKDFFIKLLELRKLCSFGLFKSICAKIWLLVRYLYVFLKGDLLYYASSLSFYTIFALLPMLLIVFSLVAAMPEFRENLESFKNLIITNFIPTHSDVFLSYMDSFLQNSTKLGGMGFIYAFVTSILFFKNYQDIAGKIFHSHTRGFWDSISVYWTCMTLFPLGILFSIYLSTKAYAYLQELGYSTYIAWLFQLIPYLVVWAVFFMLFKISANTKISNKNTLISSLITALLWSICKWGFVYYVFYNKAYLTLYGSFSILLFLFIWVYLSWAILLFGMSLSRGIDEVFIQELESQSE</sequence>
<proteinExistence type="predicted"/>